<evidence type="ECO:0000313" key="2">
    <source>
        <dbReference type="Proteomes" id="UP000037122"/>
    </source>
</evidence>
<accession>A0A0L0NT03</accession>
<dbReference type="VEuPathDB" id="FungiDB:QG37_06921"/>
<sequence length="62" mass="7254">MEQDREAVLALWRLCAPKAGANYKLLTLFNHLLRKPLLMIIHKLKKIEAIYDDDSFEISQLN</sequence>
<proteinExistence type="predicted"/>
<reference evidence="2" key="1">
    <citation type="journal article" date="2015" name="BMC Genomics">
        <title>Draft genome of a commonly misdiagnosed multidrug resistant pathogen Candida auris.</title>
        <authorList>
            <person name="Chatterjee S."/>
            <person name="Alampalli S.V."/>
            <person name="Nageshan R.K."/>
            <person name="Chettiar S.T."/>
            <person name="Joshi S."/>
            <person name="Tatu U.S."/>
        </authorList>
    </citation>
    <scope>NUCLEOTIDE SEQUENCE [LARGE SCALE GENOMIC DNA]</scope>
    <source>
        <strain evidence="2">6684</strain>
    </source>
</reference>
<organism evidence="1 2">
    <name type="scientific">Candidozyma auris</name>
    <name type="common">Yeast</name>
    <name type="synonym">Candida auris</name>
    <dbReference type="NCBI Taxonomy" id="498019"/>
    <lineage>
        <taxon>Eukaryota</taxon>
        <taxon>Fungi</taxon>
        <taxon>Dikarya</taxon>
        <taxon>Ascomycota</taxon>
        <taxon>Saccharomycotina</taxon>
        <taxon>Pichiomycetes</taxon>
        <taxon>Metschnikowiaceae</taxon>
        <taxon>Candidozyma</taxon>
    </lineage>
</organism>
<dbReference type="EMBL" id="LGST01000050">
    <property type="protein sequence ID" value="KND96805.1"/>
    <property type="molecule type" value="Genomic_DNA"/>
</dbReference>
<name>A0A0L0NT03_CANAR</name>
<protein>
    <submittedName>
        <fullName evidence="1">Uncharacterized protein</fullName>
    </submittedName>
</protein>
<gene>
    <name evidence="1" type="ORF">QG37_06921</name>
</gene>
<dbReference type="Proteomes" id="UP000037122">
    <property type="component" value="Unassembled WGS sequence"/>
</dbReference>
<evidence type="ECO:0000313" key="1">
    <source>
        <dbReference type="EMBL" id="KND96805.1"/>
    </source>
</evidence>
<dbReference type="AlphaFoldDB" id="A0A0L0NT03"/>
<comment type="caution">
    <text evidence="1">The sequence shown here is derived from an EMBL/GenBank/DDBJ whole genome shotgun (WGS) entry which is preliminary data.</text>
</comment>